<dbReference type="Proteomes" id="UP000648257">
    <property type="component" value="Unassembled WGS sequence"/>
</dbReference>
<dbReference type="RefSeq" id="WP_186921875.1">
    <property type="nucleotide sequence ID" value="NZ_JACOFW010000004.1"/>
</dbReference>
<name>A0ABR6X2L0_9BURK</name>
<sequence>MSVLIQISDTHFGTEQPQVMAALMSLVKQQMPNLVVLSGDITQRAKPAQFQAARCFMDSLQVPFLAIPGNHDIPLLNLWSRLRNPYARHIAAFGAELEPVYSSPDLLVICVNTTRAWRHRHGEVSASQIARVADVLSRTSAEQLRIVVVHQPIAVTRAADAIHLLRGHAEALTAWSAAGADLVMGGHIHLPYVLPLSGFSRPMWAVQAGTAVSSRVRSSVPNSVNILRWGGDAAMGGCHIEQWDFSAEESHFAIAKLTEIRTQDHKHSQQTKMPLSMN</sequence>
<evidence type="ECO:0000259" key="5">
    <source>
        <dbReference type="Pfam" id="PF00149"/>
    </source>
</evidence>
<dbReference type="Pfam" id="PF00149">
    <property type="entry name" value="Metallophos"/>
    <property type="match status" value="1"/>
</dbReference>
<evidence type="ECO:0000313" key="7">
    <source>
        <dbReference type="Proteomes" id="UP000648257"/>
    </source>
</evidence>
<dbReference type="PANTHER" id="PTHR42988:SF2">
    <property type="entry name" value="CYCLIC NUCLEOTIDE PHOSPHODIESTERASE CBUA0032-RELATED"/>
    <property type="match status" value="1"/>
</dbReference>
<keyword evidence="3" id="KW-0408">Iron</keyword>
<protein>
    <submittedName>
        <fullName evidence="6">Metallophosphoesterase</fullName>
    </submittedName>
</protein>
<evidence type="ECO:0000256" key="1">
    <source>
        <dbReference type="ARBA" id="ARBA00022723"/>
    </source>
</evidence>
<comment type="caution">
    <text evidence="6">The sequence shown here is derived from an EMBL/GenBank/DDBJ whole genome shotgun (WGS) entry which is preliminary data.</text>
</comment>
<dbReference type="InterPro" id="IPR050884">
    <property type="entry name" value="CNP_phosphodiesterase-III"/>
</dbReference>
<evidence type="ECO:0000256" key="2">
    <source>
        <dbReference type="ARBA" id="ARBA00022801"/>
    </source>
</evidence>
<gene>
    <name evidence="6" type="ORF">H8K52_05420</name>
</gene>
<comment type="similarity">
    <text evidence="4">Belongs to the cyclic nucleotide phosphodiesterase class-III family.</text>
</comment>
<keyword evidence="1" id="KW-0479">Metal-binding</keyword>
<organism evidence="6 7">
    <name type="scientific">Undibacterium seohonense</name>
    <dbReference type="NCBI Taxonomy" id="1344950"/>
    <lineage>
        <taxon>Bacteria</taxon>
        <taxon>Pseudomonadati</taxon>
        <taxon>Pseudomonadota</taxon>
        <taxon>Betaproteobacteria</taxon>
        <taxon>Burkholderiales</taxon>
        <taxon>Oxalobacteraceae</taxon>
        <taxon>Undibacterium</taxon>
    </lineage>
</organism>
<feature type="domain" description="Calcineurin-like phosphoesterase" evidence="5">
    <location>
        <begin position="5"/>
        <end position="190"/>
    </location>
</feature>
<dbReference type="PANTHER" id="PTHR42988">
    <property type="entry name" value="PHOSPHOHYDROLASE"/>
    <property type="match status" value="1"/>
</dbReference>
<evidence type="ECO:0000256" key="3">
    <source>
        <dbReference type="ARBA" id="ARBA00023004"/>
    </source>
</evidence>
<dbReference type="InterPro" id="IPR029052">
    <property type="entry name" value="Metallo-depent_PP-like"/>
</dbReference>
<evidence type="ECO:0000256" key="4">
    <source>
        <dbReference type="ARBA" id="ARBA00025742"/>
    </source>
</evidence>
<accession>A0ABR6X2L0</accession>
<dbReference type="InterPro" id="IPR004843">
    <property type="entry name" value="Calcineurin-like_PHP"/>
</dbReference>
<dbReference type="EMBL" id="JACOFW010000004">
    <property type="protein sequence ID" value="MBC3806785.1"/>
    <property type="molecule type" value="Genomic_DNA"/>
</dbReference>
<evidence type="ECO:0000313" key="6">
    <source>
        <dbReference type="EMBL" id="MBC3806785.1"/>
    </source>
</evidence>
<dbReference type="Gene3D" id="3.60.21.10">
    <property type="match status" value="1"/>
</dbReference>
<reference evidence="6 7" key="1">
    <citation type="submission" date="2020-08" db="EMBL/GenBank/DDBJ databases">
        <title>Novel species isolated from subtropical streams in China.</title>
        <authorList>
            <person name="Lu H."/>
        </authorList>
    </citation>
    <scope>NUCLEOTIDE SEQUENCE [LARGE SCALE GENOMIC DNA]</scope>
    <source>
        <strain evidence="6 7">KACC 16656</strain>
    </source>
</reference>
<dbReference type="SUPFAM" id="SSF56300">
    <property type="entry name" value="Metallo-dependent phosphatases"/>
    <property type="match status" value="1"/>
</dbReference>
<keyword evidence="7" id="KW-1185">Reference proteome</keyword>
<keyword evidence="2" id="KW-0378">Hydrolase</keyword>
<proteinExistence type="inferred from homology"/>